<dbReference type="SUPFAM" id="SSF103473">
    <property type="entry name" value="MFS general substrate transporter"/>
    <property type="match status" value="1"/>
</dbReference>
<dbReference type="PANTHER" id="PTHR11388">
    <property type="entry name" value="ORGANIC ANION TRANSPORTER"/>
    <property type="match status" value="1"/>
</dbReference>
<keyword evidence="1" id="KW-1015">Disulfide bond</keyword>
<proteinExistence type="predicted"/>
<evidence type="ECO:0000256" key="2">
    <source>
        <dbReference type="SAM" id="Phobius"/>
    </source>
</evidence>
<dbReference type="EMBL" id="KZ358212">
    <property type="protein sequence ID" value="PIO59292.1"/>
    <property type="molecule type" value="Genomic_DNA"/>
</dbReference>
<dbReference type="Proteomes" id="UP000230423">
    <property type="component" value="Unassembled WGS sequence"/>
</dbReference>
<dbReference type="OrthoDB" id="5062115at2759"/>
<keyword evidence="2" id="KW-1133">Transmembrane helix</keyword>
<dbReference type="Pfam" id="PF03137">
    <property type="entry name" value="OATP"/>
    <property type="match status" value="1"/>
</dbReference>
<dbReference type="AlphaFoldDB" id="A0A2G9TP95"/>
<dbReference type="Gene3D" id="1.20.1250.20">
    <property type="entry name" value="MFS general substrate transporter like domains"/>
    <property type="match status" value="1"/>
</dbReference>
<reference evidence="3 4" key="1">
    <citation type="submission" date="2015-09" db="EMBL/GenBank/DDBJ databases">
        <title>Draft genome of the parasitic nematode Teladorsagia circumcincta isolate WARC Sus (inbred).</title>
        <authorList>
            <person name="Mitreva M."/>
        </authorList>
    </citation>
    <scope>NUCLEOTIDE SEQUENCE [LARGE SCALE GENOMIC DNA]</scope>
    <source>
        <strain evidence="3 4">S</strain>
    </source>
</reference>
<name>A0A2G9TP95_TELCI</name>
<dbReference type="GO" id="GO:0043252">
    <property type="term" value="P:sodium-independent organic anion transport"/>
    <property type="evidence" value="ECO:0007669"/>
    <property type="project" value="TreeGrafter"/>
</dbReference>
<dbReference type="InterPro" id="IPR036259">
    <property type="entry name" value="MFS_trans_sf"/>
</dbReference>
<gene>
    <name evidence="3" type="ORF">TELCIR_19248</name>
</gene>
<dbReference type="InterPro" id="IPR004156">
    <property type="entry name" value="OATP"/>
</dbReference>
<evidence type="ECO:0000313" key="3">
    <source>
        <dbReference type="EMBL" id="PIO59292.1"/>
    </source>
</evidence>
<organism evidence="3 4">
    <name type="scientific">Teladorsagia circumcincta</name>
    <name type="common">Brown stomach worm</name>
    <name type="synonym">Ostertagia circumcincta</name>
    <dbReference type="NCBI Taxonomy" id="45464"/>
    <lineage>
        <taxon>Eukaryota</taxon>
        <taxon>Metazoa</taxon>
        <taxon>Ecdysozoa</taxon>
        <taxon>Nematoda</taxon>
        <taxon>Chromadorea</taxon>
        <taxon>Rhabditida</taxon>
        <taxon>Rhabditina</taxon>
        <taxon>Rhabditomorpha</taxon>
        <taxon>Strongyloidea</taxon>
        <taxon>Trichostrongylidae</taxon>
        <taxon>Teladorsagia</taxon>
    </lineage>
</organism>
<dbReference type="PANTHER" id="PTHR11388:SF100">
    <property type="entry name" value="SOLUTE CARRIER ORGANIC ANION TRANSPORTER FAMILY MEMBER 4A1"/>
    <property type="match status" value="1"/>
</dbReference>
<feature type="transmembrane region" description="Helical" evidence="2">
    <location>
        <begin position="47"/>
        <end position="67"/>
    </location>
</feature>
<evidence type="ECO:0008006" key="5">
    <source>
        <dbReference type="Google" id="ProtNLM"/>
    </source>
</evidence>
<accession>A0A2G9TP95</accession>
<dbReference type="GO" id="GO:0015347">
    <property type="term" value="F:sodium-independent organic anion transmembrane transporter activity"/>
    <property type="evidence" value="ECO:0007669"/>
    <property type="project" value="TreeGrafter"/>
</dbReference>
<evidence type="ECO:0000256" key="1">
    <source>
        <dbReference type="ARBA" id="ARBA00023157"/>
    </source>
</evidence>
<keyword evidence="4" id="KW-1185">Reference proteome</keyword>
<dbReference type="GO" id="GO:0016323">
    <property type="term" value="C:basolateral plasma membrane"/>
    <property type="evidence" value="ECO:0007669"/>
    <property type="project" value="TreeGrafter"/>
</dbReference>
<keyword evidence="2" id="KW-0812">Transmembrane</keyword>
<feature type="transmembrane region" description="Helical" evidence="2">
    <location>
        <begin position="87"/>
        <end position="104"/>
    </location>
</feature>
<evidence type="ECO:0000313" key="4">
    <source>
        <dbReference type="Proteomes" id="UP000230423"/>
    </source>
</evidence>
<feature type="transmembrane region" description="Helical" evidence="2">
    <location>
        <begin position="116"/>
        <end position="137"/>
    </location>
</feature>
<sequence>MEHYGKEKFAASVEDLHERNSSEDEKLLCGYGSCTPPWLQRFHNAKCLLLMLGLCAFIQSFVVNAIFPVGLSTLERRFKMTSTQTGIISSWYDFAVLLVVFPVCQWGNSGHKGRWIGWGGVVMALGSLICALPHWLISPYKPEHTTGNVTDFGQCTLRYVEI</sequence>
<keyword evidence="2" id="KW-0472">Membrane</keyword>
<protein>
    <recommendedName>
        <fullName evidence="5">Major facilitator superfamily (MFS) profile domain-containing protein</fullName>
    </recommendedName>
</protein>